<dbReference type="Proteomes" id="UP000006901">
    <property type="component" value="Plasmid ZS7_lp36"/>
</dbReference>
<dbReference type="GeneID" id="56568482"/>
<name>A0A0H3C357_BORBZ</name>
<sequence length="72" mass="8326">MYEINQISSEDIPNIDDKITSLEALKKQLEDKLEIKLSNQTHIKQDDSFNKQAQLQQLNPGVSQKQEIDKKT</sequence>
<dbReference type="RefSeq" id="WP_010890349.1">
    <property type="nucleotide sequence ID" value="NC_011778.1"/>
</dbReference>
<protein>
    <submittedName>
        <fullName evidence="2">Uncharacterized protein</fullName>
    </submittedName>
</protein>
<organism evidence="2 3">
    <name type="scientific">Borreliella burgdorferi (strain ZS7)</name>
    <name type="common">Borrelia burgdorferi</name>
    <dbReference type="NCBI Taxonomy" id="445985"/>
    <lineage>
        <taxon>Bacteria</taxon>
        <taxon>Pseudomonadati</taxon>
        <taxon>Spirochaetota</taxon>
        <taxon>Spirochaetia</taxon>
        <taxon>Spirochaetales</taxon>
        <taxon>Borreliaceae</taxon>
        <taxon>Borreliella</taxon>
    </lineage>
</organism>
<evidence type="ECO:0000256" key="1">
    <source>
        <dbReference type="SAM" id="Coils"/>
    </source>
</evidence>
<evidence type="ECO:0000313" key="2">
    <source>
        <dbReference type="EMBL" id="ACK74301.1"/>
    </source>
</evidence>
<dbReference type="AlphaFoldDB" id="A0A0H3C357"/>
<geneLocation type="plasmid" evidence="2 3">
    <name>ZS7_lp36</name>
</geneLocation>
<proteinExistence type="predicted"/>
<dbReference type="KEGG" id="bbz:BbuZS7_K32"/>
<accession>A0A0H3C357</accession>
<dbReference type="HOGENOM" id="CLU_2876889_0_0_12"/>
<dbReference type="EMBL" id="CP001201">
    <property type="protein sequence ID" value="ACK74301.1"/>
    <property type="molecule type" value="Genomic_DNA"/>
</dbReference>
<feature type="coiled-coil region" evidence="1">
    <location>
        <begin position="12"/>
        <end position="39"/>
    </location>
</feature>
<reference evidence="2 3" key="1">
    <citation type="journal article" date="2011" name="J. Bacteriol.">
        <title>Whole-genome sequences of thirteen isolates of Borrelia burgdorferi.</title>
        <authorList>
            <person name="Schutzer S.E."/>
            <person name="Fraser-Liggett C.M."/>
            <person name="Casjens S.R."/>
            <person name="Qiu W.G."/>
            <person name="Dunn J.J."/>
            <person name="Mongodin E.F."/>
            <person name="Luft B.J."/>
        </authorList>
    </citation>
    <scope>NUCLEOTIDE SEQUENCE [LARGE SCALE GENOMIC DNA]</scope>
    <source>
        <strain evidence="2 3">ZS7</strain>
        <plasmid evidence="2 3">ZS7_lp36</plasmid>
    </source>
</reference>
<gene>
    <name evidence="2" type="ordered locus">BbuZS7_K32</name>
</gene>
<keyword evidence="2" id="KW-0614">Plasmid</keyword>
<keyword evidence="1" id="KW-0175">Coiled coil</keyword>
<evidence type="ECO:0000313" key="3">
    <source>
        <dbReference type="Proteomes" id="UP000006901"/>
    </source>
</evidence>